<gene>
    <name evidence="2" type="ORF">S01H1_11263</name>
</gene>
<proteinExistence type="predicted"/>
<dbReference type="InterPro" id="IPR050934">
    <property type="entry name" value="ITIH"/>
</dbReference>
<dbReference type="Gene3D" id="3.40.50.410">
    <property type="entry name" value="von Willebrand factor, type A domain"/>
    <property type="match status" value="1"/>
</dbReference>
<dbReference type="PANTHER" id="PTHR10338">
    <property type="entry name" value="INTER-ALPHA-TRYPSIN INHIBITOR HEAVY CHAIN FAMILY MEMBER"/>
    <property type="match status" value="1"/>
</dbReference>
<accession>X0SAG9</accession>
<evidence type="ECO:0000313" key="2">
    <source>
        <dbReference type="EMBL" id="GAF77989.1"/>
    </source>
</evidence>
<feature type="non-terminal residue" evidence="2">
    <location>
        <position position="1"/>
    </location>
</feature>
<reference evidence="2" key="1">
    <citation type="journal article" date="2014" name="Front. Microbiol.">
        <title>High frequency of phylogenetically diverse reductive dehalogenase-homologous genes in deep subseafloor sedimentary metagenomes.</title>
        <authorList>
            <person name="Kawai M."/>
            <person name="Futagami T."/>
            <person name="Toyoda A."/>
            <person name="Takaki Y."/>
            <person name="Nishi S."/>
            <person name="Hori S."/>
            <person name="Arai W."/>
            <person name="Tsubouchi T."/>
            <person name="Morono Y."/>
            <person name="Uchiyama I."/>
            <person name="Ito T."/>
            <person name="Fujiyama A."/>
            <person name="Inagaki F."/>
            <person name="Takami H."/>
        </authorList>
    </citation>
    <scope>NUCLEOTIDE SEQUENCE</scope>
    <source>
        <strain evidence="2">Expedition CK06-06</strain>
    </source>
</reference>
<organism evidence="2">
    <name type="scientific">marine sediment metagenome</name>
    <dbReference type="NCBI Taxonomy" id="412755"/>
    <lineage>
        <taxon>unclassified sequences</taxon>
        <taxon>metagenomes</taxon>
        <taxon>ecological metagenomes</taxon>
    </lineage>
</organism>
<dbReference type="PANTHER" id="PTHR10338:SF108">
    <property type="entry name" value="INTER-ALPHA-TRYPSIN INHIBITOR HEAVY CHAIN H4-LIKE PROTEIN"/>
    <property type="match status" value="1"/>
</dbReference>
<feature type="domain" description="VWFA" evidence="1">
    <location>
        <begin position="1"/>
        <end position="115"/>
    </location>
</feature>
<sequence>APKAKTFVSGLRAGGGTNIGRALEETLAQTTEGRPQFVILLTDGLATEGEKRTERIIERVDDLASGAVRIFAFGVGYEVNTLLLDTISQRHHGTSVYVRPDEELERALSSFYEKISRPVLADVAVEFGDVRVEDTYPYPLPDLFAGSQIVLVGRYRNPGDTTLTLRGTGNGRPISYVFEDVHFRERGGADFIPRLWATRKIGHLLTQIRLEGAEKELVDEIVALSVRYGIVTPYTSFLIDETEDALTADGRRVLAMRELASQPAPGVAPASGAGAVEKAIVQGSLREADVAVRSEGEVLRTVGAKAFVLHNGIWTDTTFEASKMPVERVPFGSERYFALLESSSEWGRYLALGRHVIVVAEGRAYQIVVDESGQSEPEAPRPTYPVVQGHTPSATSATELPLAVRALLSMPPTRGLGQLLMALLEALGD</sequence>
<comment type="caution">
    <text evidence="2">The sequence shown here is derived from an EMBL/GenBank/DDBJ whole genome shotgun (WGS) entry which is preliminary data.</text>
</comment>
<name>X0SAG9_9ZZZZ</name>
<dbReference type="SUPFAM" id="SSF53300">
    <property type="entry name" value="vWA-like"/>
    <property type="match status" value="1"/>
</dbReference>
<dbReference type="AlphaFoldDB" id="X0SAG9"/>
<protein>
    <recommendedName>
        <fullName evidence="1">VWFA domain-containing protein</fullName>
    </recommendedName>
</protein>
<dbReference type="Pfam" id="PF13768">
    <property type="entry name" value="VWA_3"/>
    <property type="match status" value="1"/>
</dbReference>
<dbReference type="InterPro" id="IPR036465">
    <property type="entry name" value="vWFA_dom_sf"/>
</dbReference>
<dbReference type="EMBL" id="BARS01005740">
    <property type="protein sequence ID" value="GAF77989.1"/>
    <property type="molecule type" value="Genomic_DNA"/>
</dbReference>
<dbReference type="InterPro" id="IPR002035">
    <property type="entry name" value="VWF_A"/>
</dbReference>
<dbReference type="PROSITE" id="PS50234">
    <property type="entry name" value="VWFA"/>
    <property type="match status" value="1"/>
</dbReference>
<evidence type="ECO:0000259" key="1">
    <source>
        <dbReference type="PROSITE" id="PS50234"/>
    </source>
</evidence>